<gene>
    <name evidence="3" type="ORF">SAMN04489760_1095</name>
</gene>
<sequence length="385" mass="44766">MAHYPDSFRELCQIHAVEDVFQYPFGKGRFVQVVWLCRTLIWMSIIFAQTIFFPQGKILLFKGKVREFLWADVVVSVGAERINDKFIKNICFSLYTYEIVKRLGRPMVLFPCTIGPFLFKSTQWLAATVLRHLDLIYTRDNLSFKTTCGLKGVGKKKVVNTSDVAIFQPQADRNRALNLIGAKDDEYIVGISVMRWSYVANSVDTAYSNYESYVREMAFFADNLVERYGVTVIFYPTNFPVRGCREDDVTTAREIQLRMRYKDRTRIIEKLPRPSDLKGMLACSEINITTRMHACILSTGAYVPTISINYLFKLREYMHSLGLGDFSIDIEQFNADWALKAFNLLWDKRSYWRGKIREGVRIKQEQLSTSMEQFDALLQTRQNIF</sequence>
<accession>A0A1H7X3T7</accession>
<evidence type="ECO:0000313" key="3">
    <source>
        <dbReference type="EMBL" id="SEM27758.1"/>
    </source>
</evidence>
<evidence type="ECO:0000259" key="2">
    <source>
        <dbReference type="Pfam" id="PF04230"/>
    </source>
</evidence>
<keyword evidence="1" id="KW-0472">Membrane</keyword>
<keyword evidence="1" id="KW-1133">Transmembrane helix</keyword>
<dbReference type="PANTHER" id="PTHR36836:SF1">
    <property type="entry name" value="COLANIC ACID BIOSYNTHESIS PROTEIN WCAK"/>
    <property type="match status" value="1"/>
</dbReference>
<dbReference type="PANTHER" id="PTHR36836">
    <property type="entry name" value="COLANIC ACID BIOSYNTHESIS PROTEIN WCAK"/>
    <property type="match status" value="1"/>
</dbReference>
<dbReference type="EMBL" id="FOBS01000009">
    <property type="protein sequence ID" value="SEM27758.1"/>
    <property type="molecule type" value="Genomic_DNA"/>
</dbReference>
<reference evidence="3 4" key="1">
    <citation type="submission" date="2016-10" db="EMBL/GenBank/DDBJ databases">
        <authorList>
            <person name="de Groot N.N."/>
        </authorList>
    </citation>
    <scope>NUCLEOTIDE SEQUENCE [LARGE SCALE GENOMIC DNA]</scope>
    <source>
        <strain evidence="3 4">DSM 8423</strain>
    </source>
</reference>
<evidence type="ECO:0000256" key="1">
    <source>
        <dbReference type="SAM" id="Phobius"/>
    </source>
</evidence>
<dbReference type="AlphaFoldDB" id="A0A1H7X3T7"/>
<name>A0A1H7X3T7_9BACT</name>
<feature type="domain" description="Polysaccharide pyruvyl transferase" evidence="2">
    <location>
        <begin position="59"/>
        <end position="310"/>
    </location>
</feature>
<dbReference type="STRING" id="43775.SAMN04489760_1095"/>
<keyword evidence="3" id="KW-0808">Transferase</keyword>
<dbReference type="Proteomes" id="UP000198744">
    <property type="component" value="Unassembled WGS sequence"/>
</dbReference>
<evidence type="ECO:0000313" key="4">
    <source>
        <dbReference type="Proteomes" id="UP000198744"/>
    </source>
</evidence>
<dbReference type="Pfam" id="PF04230">
    <property type="entry name" value="PS_pyruv_trans"/>
    <property type="match status" value="1"/>
</dbReference>
<keyword evidence="1" id="KW-0812">Transmembrane</keyword>
<dbReference type="GO" id="GO:0016740">
    <property type="term" value="F:transferase activity"/>
    <property type="evidence" value="ECO:0007669"/>
    <property type="project" value="UniProtKB-KW"/>
</dbReference>
<dbReference type="InterPro" id="IPR007345">
    <property type="entry name" value="Polysacch_pyruvyl_Trfase"/>
</dbReference>
<proteinExistence type="predicted"/>
<organism evidence="3 4">
    <name type="scientific">Syntrophus gentianae</name>
    <dbReference type="NCBI Taxonomy" id="43775"/>
    <lineage>
        <taxon>Bacteria</taxon>
        <taxon>Pseudomonadati</taxon>
        <taxon>Thermodesulfobacteriota</taxon>
        <taxon>Syntrophia</taxon>
        <taxon>Syntrophales</taxon>
        <taxon>Syntrophaceae</taxon>
        <taxon>Syntrophus</taxon>
    </lineage>
</organism>
<feature type="transmembrane region" description="Helical" evidence="1">
    <location>
        <begin position="33"/>
        <end position="54"/>
    </location>
</feature>
<protein>
    <submittedName>
        <fullName evidence="3">Polysaccharide pyruvyl transferase family protein WcaK</fullName>
    </submittedName>
</protein>
<keyword evidence="4" id="KW-1185">Reference proteome</keyword>